<proteinExistence type="predicted"/>
<dbReference type="AlphaFoldDB" id="A0A0F3GN57"/>
<comment type="caution">
    <text evidence="1">The sequence shown here is derived from an EMBL/GenBank/DDBJ whole genome shotgun (WGS) entry which is preliminary data.</text>
</comment>
<name>A0A0F3GN57_9BACT</name>
<reference evidence="1 2" key="1">
    <citation type="submission" date="2015-02" db="EMBL/GenBank/DDBJ databases">
        <title>Single-cell genomics of uncultivated deep-branching MTB reveals a conserved set of magnetosome genes.</title>
        <authorList>
            <person name="Kolinko S."/>
            <person name="Richter M."/>
            <person name="Glockner F.O."/>
            <person name="Brachmann A."/>
            <person name="Schuler D."/>
        </authorList>
    </citation>
    <scope>NUCLEOTIDE SEQUENCE [LARGE SCALE GENOMIC DNA]</scope>
    <source>
        <strain evidence="1">TM-1</strain>
    </source>
</reference>
<accession>A0A0F3GN57</accession>
<organism evidence="1 2">
    <name type="scientific">Candidatus Magnetobacterium bavaricum</name>
    <dbReference type="NCBI Taxonomy" id="29290"/>
    <lineage>
        <taxon>Bacteria</taxon>
        <taxon>Pseudomonadati</taxon>
        <taxon>Nitrospirota</taxon>
        <taxon>Thermodesulfovibrionia</taxon>
        <taxon>Thermodesulfovibrionales</taxon>
        <taxon>Candidatus Magnetobacteriaceae</taxon>
        <taxon>Candidatus Magnetobacterium</taxon>
    </lineage>
</organism>
<dbReference type="Proteomes" id="UP000033423">
    <property type="component" value="Unassembled WGS sequence"/>
</dbReference>
<evidence type="ECO:0000313" key="1">
    <source>
        <dbReference type="EMBL" id="KJU83399.1"/>
    </source>
</evidence>
<evidence type="ECO:0000313" key="2">
    <source>
        <dbReference type="Proteomes" id="UP000033423"/>
    </source>
</evidence>
<sequence length="104" mass="10989">MMYRVSVVLMLTVPVVPFAVIAGFGTDVAPPLLVTVVVFGTPRVPLPSITYTVIEYRPLTSTLLYVPSYTPAAVAESSTVGIEVTGVSVEPGVKSGRLITAHTR</sequence>
<keyword evidence="2" id="KW-1185">Reference proteome</keyword>
<protein>
    <submittedName>
        <fullName evidence="1">Secreted protein</fullName>
    </submittedName>
</protein>
<dbReference type="EMBL" id="LACI01001920">
    <property type="protein sequence ID" value="KJU83399.1"/>
    <property type="molecule type" value="Genomic_DNA"/>
</dbReference>
<gene>
    <name evidence="1" type="ORF">MBAV_004409</name>
</gene>